<keyword evidence="3 8" id="KW-0812">Transmembrane</keyword>
<organism evidence="9 10">
    <name type="scientific">Flavimobilis rhizosphaerae</name>
    <dbReference type="NCBI Taxonomy" id="2775421"/>
    <lineage>
        <taxon>Bacteria</taxon>
        <taxon>Bacillati</taxon>
        <taxon>Actinomycetota</taxon>
        <taxon>Actinomycetes</taxon>
        <taxon>Micrococcales</taxon>
        <taxon>Jonesiaceae</taxon>
        <taxon>Flavimobilis</taxon>
    </lineage>
</organism>
<feature type="transmembrane region" description="Helical" evidence="8">
    <location>
        <begin position="414"/>
        <end position="435"/>
    </location>
</feature>
<feature type="transmembrane region" description="Helical" evidence="8">
    <location>
        <begin position="312"/>
        <end position="332"/>
    </location>
</feature>
<evidence type="ECO:0000313" key="9">
    <source>
        <dbReference type="EMBL" id="MBD9699391.1"/>
    </source>
</evidence>
<keyword evidence="5" id="KW-0573">Peptidoglycan synthesis</keyword>
<keyword evidence="2" id="KW-1003">Cell membrane</keyword>
<dbReference type="Pfam" id="PF03023">
    <property type="entry name" value="MurJ"/>
    <property type="match status" value="1"/>
</dbReference>
<evidence type="ECO:0000256" key="3">
    <source>
        <dbReference type="ARBA" id="ARBA00022692"/>
    </source>
</evidence>
<evidence type="ECO:0000256" key="4">
    <source>
        <dbReference type="ARBA" id="ARBA00022960"/>
    </source>
</evidence>
<feature type="transmembrane region" description="Helical" evidence="8">
    <location>
        <begin position="132"/>
        <end position="153"/>
    </location>
</feature>
<sequence>MSSASTTSGDSLGRSSLVMAAGTAASRGLGFVRNILLVGAIGATGVAADTFDVANKIPSMIHAVVLGGMLNVVLVPAIVKAYARRDGARTVDKLVTTAAVALLALTAVVMLGMGVIVLALGGSQWSAAQLELGVVMALWCAPQLFFYGMYAVLSQVLNARKVFGPGMWAPAMNNVVSILGFGVFVAMYGWYEPGAELDDVSWWTSPRVLLLAGTATLGILAQVAVLVPALRSAGIRIRPNFDPRGAGLRTAGKVALWTLGATFVDQVAIAVTTRIASSAPWAAGDGSAAVAGVAGPSAYTQALMIYLLPHSLVTVSVATALFTGMAAAAHAGRDDLVRRDLSRGLRTIGVFTLVATAVLVVLREPLVRVLVPSMSLTSQAAIAEVLGVMALGLVPLGAMVSMKWVYFAFEDGRTIFSIQLPIAATLVVGSLLGSVVLPPRLWVVGIAASMALSNLVGVLLRARALSRRLDGVDGPRVVRLHVRAGVAALVGGVAGFAVLSLFGERASASWPWAVLACVVVGLVIGLVYVGLLRLMRVEETAALRGMVERVVRRRR</sequence>
<evidence type="ECO:0000256" key="1">
    <source>
        <dbReference type="ARBA" id="ARBA00004651"/>
    </source>
</evidence>
<feature type="transmembrane region" description="Helical" evidence="8">
    <location>
        <begin position="211"/>
        <end position="233"/>
    </location>
</feature>
<evidence type="ECO:0000256" key="5">
    <source>
        <dbReference type="ARBA" id="ARBA00022984"/>
    </source>
</evidence>
<dbReference type="PANTHER" id="PTHR47019">
    <property type="entry name" value="LIPID II FLIPPASE MURJ"/>
    <property type="match status" value="1"/>
</dbReference>
<dbReference type="InterPro" id="IPR004268">
    <property type="entry name" value="MurJ"/>
</dbReference>
<dbReference type="Proteomes" id="UP000642107">
    <property type="component" value="Unassembled WGS sequence"/>
</dbReference>
<name>A0ABR9DQK0_9MICO</name>
<dbReference type="PRINTS" id="PR01806">
    <property type="entry name" value="VIRFACTRMVIN"/>
</dbReference>
<feature type="transmembrane region" description="Helical" evidence="8">
    <location>
        <begin position="254"/>
        <end position="276"/>
    </location>
</feature>
<keyword evidence="10" id="KW-1185">Reference proteome</keyword>
<keyword evidence="6 8" id="KW-1133">Transmembrane helix</keyword>
<feature type="transmembrane region" description="Helical" evidence="8">
    <location>
        <begin position="174"/>
        <end position="191"/>
    </location>
</feature>
<evidence type="ECO:0000256" key="7">
    <source>
        <dbReference type="ARBA" id="ARBA00023136"/>
    </source>
</evidence>
<comment type="subcellular location">
    <subcellularLocation>
        <location evidence="1">Cell membrane</location>
        <topology evidence="1">Multi-pass membrane protein</topology>
    </subcellularLocation>
</comment>
<keyword evidence="7 8" id="KW-0472">Membrane</keyword>
<reference evidence="9 10" key="1">
    <citation type="submission" date="2020-09" db="EMBL/GenBank/DDBJ databases">
        <title>Flavimobilis rhizosphaerae sp. nov., isolated from rhizosphere soil of Spartina alterniflora.</title>
        <authorList>
            <person name="Hanqin C."/>
        </authorList>
    </citation>
    <scope>NUCLEOTIDE SEQUENCE [LARGE SCALE GENOMIC DNA]</scope>
    <source>
        <strain evidence="9 10">GY 10621</strain>
    </source>
</reference>
<dbReference type="InterPro" id="IPR051050">
    <property type="entry name" value="Lipid_II_flippase_MurJ/MviN"/>
</dbReference>
<feature type="transmembrane region" description="Helical" evidence="8">
    <location>
        <begin position="382"/>
        <end position="402"/>
    </location>
</feature>
<gene>
    <name evidence="9" type="ORF">IGS67_07790</name>
</gene>
<evidence type="ECO:0000256" key="6">
    <source>
        <dbReference type="ARBA" id="ARBA00022989"/>
    </source>
</evidence>
<accession>A0ABR9DQK0</accession>
<proteinExistence type="predicted"/>
<evidence type="ECO:0000256" key="2">
    <source>
        <dbReference type="ARBA" id="ARBA00022475"/>
    </source>
</evidence>
<feature type="transmembrane region" description="Helical" evidence="8">
    <location>
        <begin position="509"/>
        <end position="531"/>
    </location>
</feature>
<feature type="transmembrane region" description="Helical" evidence="8">
    <location>
        <begin position="480"/>
        <end position="503"/>
    </location>
</feature>
<evidence type="ECO:0000313" key="10">
    <source>
        <dbReference type="Proteomes" id="UP000642107"/>
    </source>
</evidence>
<keyword evidence="4" id="KW-0133">Cell shape</keyword>
<dbReference type="PANTHER" id="PTHR47019:SF1">
    <property type="entry name" value="LIPID II FLIPPASE MURJ"/>
    <property type="match status" value="1"/>
</dbReference>
<feature type="transmembrane region" description="Helical" evidence="8">
    <location>
        <begin position="344"/>
        <end position="362"/>
    </location>
</feature>
<feature type="transmembrane region" description="Helical" evidence="8">
    <location>
        <begin position="441"/>
        <end position="460"/>
    </location>
</feature>
<protein>
    <submittedName>
        <fullName evidence="9">Murein biosynthesis protein MurJ</fullName>
    </submittedName>
</protein>
<dbReference type="EMBL" id="JACZDF010000003">
    <property type="protein sequence ID" value="MBD9699391.1"/>
    <property type="molecule type" value="Genomic_DNA"/>
</dbReference>
<feature type="transmembrane region" description="Helical" evidence="8">
    <location>
        <begin position="60"/>
        <end position="82"/>
    </location>
</feature>
<feature type="transmembrane region" description="Helical" evidence="8">
    <location>
        <begin position="31"/>
        <end position="48"/>
    </location>
</feature>
<feature type="transmembrane region" description="Helical" evidence="8">
    <location>
        <begin position="94"/>
        <end position="120"/>
    </location>
</feature>
<comment type="caution">
    <text evidence="9">The sequence shown here is derived from an EMBL/GenBank/DDBJ whole genome shotgun (WGS) entry which is preliminary data.</text>
</comment>
<evidence type="ECO:0000256" key="8">
    <source>
        <dbReference type="SAM" id="Phobius"/>
    </source>
</evidence>